<dbReference type="PANTHER" id="PTHR46028:SF2">
    <property type="entry name" value="KYNURENINE 3-MONOOXYGENASE"/>
    <property type="match status" value="1"/>
</dbReference>
<dbReference type="Pfam" id="PF13450">
    <property type="entry name" value="NAD_binding_8"/>
    <property type="match status" value="1"/>
</dbReference>
<reference evidence="8" key="1">
    <citation type="submission" date="2021-01" db="EMBL/GenBank/DDBJ databases">
        <authorList>
            <person name="Corre E."/>
            <person name="Pelletier E."/>
            <person name="Niang G."/>
            <person name="Scheremetjew M."/>
            <person name="Finn R."/>
            <person name="Kale V."/>
            <person name="Holt S."/>
            <person name="Cochrane G."/>
            <person name="Meng A."/>
            <person name="Brown T."/>
            <person name="Cohen L."/>
        </authorList>
    </citation>
    <scope>NUCLEOTIDE SEQUENCE</scope>
    <source>
        <strain evidence="8">10249 10 AB</strain>
    </source>
</reference>
<name>A0A7S4AE59_9STRA</name>
<dbReference type="EMBL" id="HBIX01006737">
    <property type="protein sequence ID" value="CAE0712564.1"/>
    <property type="molecule type" value="Transcribed_RNA"/>
</dbReference>
<dbReference type="Pfam" id="PF01494">
    <property type="entry name" value="FAD_binding_3"/>
    <property type="match status" value="1"/>
</dbReference>
<sequence length="574" mass="64342">MARLMREKLLMQIQMILILIIQLSSIVGGLTNASKNGHQKAITLKTAPNMRKPRTIVVGGGPVGLSAALLLACRGYDVTVFEATPTEKIKAFDPALAYLYNINFRGQVFTKKFPSVHNRLLKRSVPSTDTGLIVAPGDVEKKIQYPKLPIEEGDCSYWIPRHEMVLLMWDAIDQHNNERGDSNSVGRIDYEHGVDCIHVHPSDEHENHVSVVVKTKSNGKEKTVEANLVVGADGINSKVRECLRERAGLFETWRYNDKKFKIRKWVTPATGLRLKALQLPADNYWVQDANGQKVMIKKNDLVAVRGKRTGPLEYLSLGSLPVNHSTTIRPANCITRPNHVLWNMKNAAEMKTWFKDNFPRLDLDDMISDHEWERFAKADGLAFPPCQYSPGLQVSSDNNEYGVVLLGDAAHAFSPDIGQGINAGLMDAVQFNEILAKTCADEASIESTKITLGAALKEYERIRAPETRALIRLARFGSPYQYNQPWLKDRIGKKLWTANVIMRVFLNKLSFGIFPKPMILAASSKKLTYRQLVRRADLGTLGLVSAVVFSILKIFVSHTLFREKILPGVLTFVQ</sequence>
<dbReference type="AlphaFoldDB" id="A0A7S4AE59"/>
<organism evidence="8">
    <name type="scientific">Pseudo-nitzschia australis</name>
    <dbReference type="NCBI Taxonomy" id="44445"/>
    <lineage>
        <taxon>Eukaryota</taxon>
        <taxon>Sar</taxon>
        <taxon>Stramenopiles</taxon>
        <taxon>Ochrophyta</taxon>
        <taxon>Bacillariophyta</taxon>
        <taxon>Bacillariophyceae</taxon>
        <taxon>Bacillariophycidae</taxon>
        <taxon>Bacillariales</taxon>
        <taxon>Bacillariaceae</taxon>
        <taxon>Pseudo-nitzschia</taxon>
    </lineage>
</organism>
<dbReference type="InterPro" id="IPR002938">
    <property type="entry name" value="FAD-bd"/>
</dbReference>
<accession>A0A7S4AE59</accession>
<keyword evidence="5" id="KW-0560">Oxidoreductase</keyword>
<evidence type="ECO:0000259" key="7">
    <source>
        <dbReference type="Pfam" id="PF01494"/>
    </source>
</evidence>
<dbReference type="GO" id="GO:0004502">
    <property type="term" value="F:kynurenine 3-monooxygenase activity"/>
    <property type="evidence" value="ECO:0007669"/>
    <property type="project" value="TreeGrafter"/>
</dbReference>
<dbReference type="SUPFAM" id="SSF51905">
    <property type="entry name" value="FAD/NAD(P)-binding domain"/>
    <property type="match status" value="1"/>
</dbReference>
<evidence type="ECO:0000256" key="5">
    <source>
        <dbReference type="ARBA" id="ARBA00023002"/>
    </source>
</evidence>
<dbReference type="PRINTS" id="PR00420">
    <property type="entry name" value="RNGMNOXGNASE"/>
</dbReference>
<dbReference type="InterPro" id="IPR036188">
    <property type="entry name" value="FAD/NAD-bd_sf"/>
</dbReference>
<evidence type="ECO:0000313" key="8">
    <source>
        <dbReference type="EMBL" id="CAE0712564.1"/>
    </source>
</evidence>
<evidence type="ECO:0000256" key="3">
    <source>
        <dbReference type="ARBA" id="ARBA00022827"/>
    </source>
</evidence>
<keyword evidence="3" id="KW-0274">FAD</keyword>
<comment type="cofactor">
    <cofactor evidence="1">
        <name>FAD</name>
        <dbReference type="ChEBI" id="CHEBI:57692"/>
    </cofactor>
</comment>
<evidence type="ECO:0000256" key="6">
    <source>
        <dbReference type="ARBA" id="ARBA00023033"/>
    </source>
</evidence>
<dbReference type="GO" id="GO:0071949">
    <property type="term" value="F:FAD binding"/>
    <property type="evidence" value="ECO:0007669"/>
    <property type="project" value="InterPro"/>
</dbReference>
<evidence type="ECO:0000256" key="1">
    <source>
        <dbReference type="ARBA" id="ARBA00001974"/>
    </source>
</evidence>
<feature type="domain" description="FAD-binding" evidence="7">
    <location>
        <begin position="202"/>
        <end position="446"/>
    </location>
</feature>
<gene>
    <name evidence="8" type="ORF">PAUS00366_LOCUS5316</name>
</gene>
<dbReference type="Gene3D" id="3.50.50.60">
    <property type="entry name" value="FAD/NAD(P)-binding domain"/>
    <property type="match status" value="1"/>
</dbReference>
<evidence type="ECO:0000256" key="2">
    <source>
        <dbReference type="ARBA" id="ARBA00022630"/>
    </source>
</evidence>
<keyword evidence="2" id="KW-0285">Flavoprotein</keyword>
<proteinExistence type="predicted"/>
<dbReference type="PANTHER" id="PTHR46028">
    <property type="entry name" value="KYNURENINE 3-MONOOXYGENASE"/>
    <property type="match status" value="1"/>
</dbReference>
<dbReference type="GO" id="GO:0070189">
    <property type="term" value="P:kynurenine metabolic process"/>
    <property type="evidence" value="ECO:0007669"/>
    <property type="project" value="TreeGrafter"/>
</dbReference>
<keyword evidence="6" id="KW-0503">Monooxygenase</keyword>
<protein>
    <recommendedName>
        <fullName evidence="7">FAD-binding domain-containing protein</fullName>
    </recommendedName>
</protein>
<keyword evidence="4" id="KW-0521">NADP</keyword>
<evidence type="ECO:0000256" key="4">
    <source>
        <dbReference type="ARBA" id="ARBA00022857"/>
    </source>
</evidence>